<reference evidence="1 2" key="1">
    <citation type="submission" date="2024-02" db="EMBL/GenBank/DDBJ databases">
        <authorList>
            <person name="Chen Y."/>
            <person name="Shah S."/>
            <person name="Dougan E. K."/>
            <person name="Thang M."/>
            <person name="Chan C."/>
        </authorList>
    </citation>
    <scope>NUCLEOTIDE SEQUENCE [LARGE SCALE GENOMIC DNA]</scope>
</reference>
<name>A0ABP0PKV8_9DINO</name>
<organism evidence="1 2">
    <name type="scientific">Durusdinium trenchii</name>
    <dbReference type="NCBI Taxonomy" id="1381693"/>
    <lineage>
        <taxon>Eukaryota</taxon>
        <taxon>Sar</taxon>
        <taxon>Alveolata</taxon>
        <taxon>Dinophyceae</taxon>
        <taxon>Suessiales</taxon>
        <taxon>Symbiodiniaceae</taxon>
        <taxon>Durusdinium</taxon>
    </lineage>
</organism>
<accession>A0ABP0PKV8</accession>
<dbReference type="Proteomes" id="UP001642484">
    <property type="component" value="Unassembled WGS sequence"/>
</dbReference>
<keyword evidence="2" id="KW-1185">Reference proteome</keyword>
<sequence>MVGLKRLAGALWVAQFIEVLKTDVTDLGYKVASQIVDSQKFVVRQRRNRLYACMELDRGLGLADFPSHFAATLKSLQTDLHFPMEECFIQDAPEVPPRTDRETQMLARALEEGKAARLQEMQIQADAENVESYDKMLEKKPFAQSLAGNSFTGTVVQAVTITSFVCCKVWRDQTACTSPEAASLQQKAGQQCLPHPSTQSLSAAMAKDSATNEPRLVEYQGSVLHRCRGKQAWLRKVRKELVQKRRGRGNHKAKGKKTMTSIYQKEQIFQAYEKAKGAGDEQALKQVKSMHGYFKGCMCKTKWGSIRVAQSWTLLCKTAPALCKRHKELPNALRKILQLGSLKHNHVASGNGEQVHLPPPLEICIEDMLMDRIVRGEEMTMTFASQTICFAVELWNECISTMEQLLRDNVWDMLKQQDSHLADLSETELNGRFATVLKAAQQMMRPVHLKDTDAALLWLGAGLLHF</sequence>
<evidence type="ECO:0000313" key="2">
    <source>
        <dbReference type="Proteomes" id="UP001642484"/>
    </source>
</evidence>
<dbReference type="EMBL" id="CAXAMN010023250">
    <property type="protein sequence ID" value="CAK9076147.1"/>
    <property type="molecule type" value="Genomic_DNA"/>
</dbReference>
<evidence type="ECO:0000313" key="1">
    <source>
        <dbReference type="EMBL" id="CAK9076147.1"/>
    </source>
</evidence>
<protein>
    <submittedName>
        <fullName evidence="1">Uncharacterized protein</fullName>
    </submittedName>
</protein>
<gene>
    <name evidence="1" type="ORF">CCMP2556_LOCUS37500</name>
</gene>
<comment type="caution">
    <text evidence="1">The sequence shown here is derived from an EMBL/GenBank/DDBJ whole genome shotgun (WGS) entry which is preliminary data.</text>
</comment>
<proteinExistence type="predicted"/>